<protein>
    <submittedName>
        <fullName evidence="1">Uncharacterized protein</fullName>
    </submittedName>
</protein>
<proteinExistence type="predicted"/>
<accession>E0NR48</accession>
<keyword evidence="2" id="KW-1185">Reference proteome</keyword>
<dbReference type="HOGENOM" id="CLU_3220161_0_0_10"/>
<organism evidence="1 2">
    <name type="scientific">Hoylesella marshii DSM 16973 = JCM 13450</name>
    <dbReference type="NCBI Taxonomy" id="862515"/>
    <lineage>
        <taxon>Bacteria</taxon>
        <taxon>Pseudomonadati</taxon>
        <taxon>Bacteroidota</taxon>
        <taxon>Bacteroidia</taxon>
        <taxon>Bacteroidales</taxon>
        <taxon>Prevotellaceae</taxon>
        <taxon>Hoylesella</taxon>
    </lineage>
</organism>
<dbReference type="Proteomes" id="UP000004394">
    <property type="component" value="Unassembled WGS sequence"/>
</dbReference>
<evidence type="ECO:0000313" key="1">
    <source>
        <dbReference type="EMBL" id="EFM02398.1"/>
    </source>
</evidence>
<dbReference type="AlphaFoldDB" id="E0NR48"/>
<gene>
    <name evidence="1" type="ORF">HMPREF0658_0649</name>
</gene>
<dbReference type="EMBL" id="AEEI01000023">
    <property type="protein sequence ID" value="EFM02398.1"/>
    <property type="molecule type" value="Genomic_DNA"/>
</dbReference>
<evidence type="ECO:0000313" key="2">
    <source>
        <dbReference type="Proteomes" id="UP000004394"/>
    </source>
</evidence>
<comment type="caution">
    <text evidence="1">The sequence shown here is derived from an EMBL/GenBank/DDBJ whole genome shotgun (WGS) entry which is preliminary data.</text>
</comment>
<sequence>MVSRKKFAGEQKTARSLRPLFSLFAEAISTRCKMRRARVRNKEI</sequence>
<dbReference type="BioCyc" id="PMAR862515-HMP:GMOO-662-MONOMER"/>
<name>E0NR48_9BACT</name>
<reference evidence="1" key="1">
    <citation type="submission" date="2010-07" db="EMBL/GenBank/DDBJ databases">
        <authorList>
            <person name="Muzny D."/>
            <person name="Qin X."/>
            <person name="Deng J."/>
            <person name="Jiang H."/>
            <person name="Liu Y."/>
            <person name="Qu J."/>
            <person name="Song X.-Z."/>
            <person name="Zhang L."/>
            <person name="Thornton R."/>
            <person name="Coyle M."/>
            <person name="Francisco L."/>
            <person name="Jackson L."/>
            <person name="Javaid M."/>
            <person name="Korchina V."/>
            <person name="Kovar C."/>
            <person name="Mata R."/>
            <person name="Mathew T."/>
            <person name="Ngo R."/>
            <person name="Nguyen L."/>
            <person name="Nguyen N."/>
            <person name="Okwuonu G."/>
            <person name="Ongeri F."/>
            <person name="Pham C."/>
            <person name="Simmons D."/>
            <person name="Wilczek-Boney K."/>
            <person name="Hale W."/>
            <person name="Jakkamsetti A."/>
            <person name="Pham P."/>
            <person name="Ruth R."/>
            <person name="San Lucas F."/>
            <person name="Warren J."/>
            <person name="Zhang J."/>
            <person name="Zhao Z."/>
            <person name="Zhou C."/>
            <person name="Zhu D."/>
            <person name="Lee S."/>
            <person name="Bess C."/>
            <person name="Blankenburg K."/>
            <person name="Forbes L."/>
            <person name="Fu Q."/>
            <person name="Gubbala S."/>
            <person name="Hirani K."/>
            <person name="Jayaseelan J.C."/>
            <person name="Lara F."/>
            <person name="Munidasa M."/>
            <person name="Palculict T."/>
            <person name="Patil S."/>
            <person name="Pu L.-L."/>
            <person name="Saada N."/>
            <person name="Tang L."/>
            <person name="Weissenberger G."/>
            <person name="Zhu Y."/>
            <person name="Hemphill L."/>
            <person name="Shang Y."/>
            <person name="Youmans B."/>
            <person name="Ayvaz T."/>
            <person name="Ross M."/>
            <person name="Santibanez J."/>
            <person name="Aqrawi P."/>
            <person name="Gross S."/>
            <person name="Joshi V."/>
            <person name="Fowler G."/>
            <person name="Nazareth L."/>
            <person name="Reid J."/>
            <person name="Worley K."/>
            <person name="Petrosino J."/>
            <person name="Highlander S."/>
            <person name="Gibbs R."/>
        </authorList>
    </citation>
    <scope>NUCLEOTIDE SEQUENCE [LARGE SCALE GENOMIC DNA]</scope>
    <source>
        <strain evidence="1">DSM 16973</strain>
    </source>
</reference>